<dbReference type="InterPro" id="IPR048447">
    <property type="entry name" value="DUF1980_C"/>
</dbReference>
<dbReference type="PANTHER" id="PTHR40047:SF1">
    <property type="entry name" value="UPF0703 PROTEIN YCGQ"/>
    <property type="match status" value="1"/>
</dbReference>
<dbReference type="OrthoDB" id="9770408at2"/>
<dbReference type="RefSeq" id="WP_015160436.1">
    <property type="nucleotide sequence ID" value="NC_019697.1"/>
</dbReference>
<dbReference type="InterPro" id="IPR052955">
    <property type="entry name" value="UPF0703_membrane_permease"/>
</dbReference>
<evidence type="ECO:0000259" key="2">
    <source>
        <dbReference type="Pfam" id="PF21537"/>
    </source>
</evidence>
<dbReference type="Proteomes" id="UP000010366">
    <property type="component" value="Chromosome"/>
</dbReference>
<dbReference type="HOGENOM" id="CLU_070027_2_0_3"/>
<feature type="transmembrane region" description="Helical" evidence="1">
    <location>
        <begin position="86"/>
        <end position="108"/>
    </location>
</feature>
<sequence length="254" mass="28381">MSVNSPTDRSNLRKSWLDITAVAAWGILLLKYAIDGTLFILIHPSYYLLVTVTGGCLLLIGLFQGWRLYRGQMAISSELHSNLLPPWFTTMLLLGTAIAGLIITPKLFTSHTAIQRGVSSESVTVTRDKPQAFRSNIKPESRTLVDWVRTLNSYPEPDAYLNQKANLKGFVFYPKDLPANYILLSRFVITCCAADVYPVSLPVKLTGDRSQYPQDSWLQIKGKAIVETFSGSRQLVIETSEVQPIAVPKNPYQE</sequence>
<keyword evidence="1" id="KW-0472">Membrane</keyword>
<dbReference type="PATRIC" id="fig|1173020.3.peg.3785"/>
<dbReference type="Pfam" id="PF21537">
    <property type="entry name" value="DUF1980_C"/>
    <property type="match status" value="1"/>
</dbReference>
<proteinExistence type="predicted"/>
<keyword evidence="1" id="KW-0812">Transmembrane</keyword>
<dbReference type="NCBIfam" id="TIGR03943">
    <property type="entry name" value="TIGR03943 family putative permease subunit"/>
    <property type="match status" value="1"/>
</dbReference>
<accession>K9UI42</accession>
<gene>
    <name evidence="3" type="ORF">Cha6605_3294</name>
</gene>
<dbReference type="STRING" id="1173020.Cha6605_3294"/>
<dbReference type="EMBL" id="CP003600">
    <property type="protein sequence ID" value="AFY94298.1"/>
    <property type="molecule type" value="Genomic_DNA"/>
</dbReference>
<evidence type="ECO:0000256" key="1">
    <source>
        <dbReference type="SAM" id="Phobius"/>
    </source>
</evidence>
<feature type="transmembrane region" description="Helical" evidence="1">
    <location>
        <begin position="15"/>
        <end position="34"/>
    </location>
</feature>
<name>K9UI42_CHAP6</name>
<reference evidence="3 4" key="1">
    <citation type="submission" date="2012-05" db="EMBL/GenBank/DDBJ databases">
        <title>Finished chromosome of genome of Chamaesiphon sp. PCC 6605.</title>
        <authorList>
            <consortium name="US DOE Joint Genome Institute"/>
            <person name="Gugger M."/>
            <person name="Coursin T."/>
            <person name="Rippka R."/>
            <person name="Tandeau De Marsac N."/>
            <person name="Huntemann M."/>
            <person name="Wei C.-L."/>
            <person name="Han J."/>
            <person name="Detter J.C."/>
            <person name="Han C."/>
            <person name="Tapia R."/>
            <person name="Chen A."/>
            <person name="Kyrpides N."/>
            <person name="Mavromatis K."/>
            <person name="Markowitz V."/>
            <person name="Szeto E."/>
            <person name="Ivanova N."/>
            <person name="Pagani I."/>
            <person name="Pati A."/>
            <person name="Goodwin L."/>
            <person name="Nordberg H.P."/>
            <person name="Cantor M.N."/>
            <person name="Hua S.X."/>
            <person name="Woyke T."/>
            <person name="Kerfeld C.A."/>
        </authorList>
    </citation>
    <scope>NUCLEOTIDE SEQUENCE [LARGE SCALE GENOMIC DNA]</scope>
    <source>
        <strain evidence="4">ATCC 27169 / PCC 6605</strain>
    </source>
</reference>
<keyword evidence="4" id="KW-1185">Reference proteome</keyword>
<evidence type="ECO:0000313" key="4">
    <source>
        <dbReference type="Proteomes" id="UP000010366"/>
    </source>
</evidence>
<feature type="transmembrane region" description="Helical" evidence="1">
    <location>
        <begin position="46"/>
        <end position="66"/>
    </location>
</feature>
<dbReference type="AlphaFoldDB" id="K9UI42"/>
<evidence type="ECO:0000313" key="3">
    <source>
        <dbReference type="EMBL" id="AFY94298.1"/>
    </source>
</evidence>
<feature type="domain" description="DUF1980" evidence="2">
    <location>
        <begin position="135"/>
        <end position="252"/>
    </location>
</feature>
<protein>
    <submittedName>
        <fullName evidence="3">TIGR03943 family protein</fullName>
    </submittedName>
</protein>
<organism evidence="3 4">
    <name type="scientific">Chamaesiphon minutus (strain ATCC 27169 / PCC 6605)</name>
    <dbReference type="NCBI Taxonomy" id="1173020"/>
    <lineage>
        <taxon>Bacteria</taxon>
        <taxon>Bacillati</taxon>
        <taxon>Cyanobacteriota</taxon>
        <taxon>Cyanophyceae</taxon>
        <taxon>Gomontiellales</taxon>
        <taxon>Chamaesiphonaceae</taxon>
        <taxon>Chamaesiphon</taxon>
    </lineage>
</organism>
<dbReference type="KEGG" id="cmp:Cha6605_3294"/>
<dbReference type="PANTHER" id="PTHR40047">
    <property type="entry name" value="UPF0703 PROTEIN YCGQ"/>
    <property type="match status" value="1"/>
</dbReference>
<keyword evidence="1" id="KW-1133">Transmembrane helix</keyword>
<dbReference type="InterPro" id="IPR015402">
    <property type="entry name" value="DUF1980"/>
</dbReference>
<dbReference type="eggNOG" id="COG3689">
    <property type="taxonomic scope" value="Bacteria"/>
</dbReference>